<dbReference type="SUPFAM" id="SSF52540">
    <property type="entry name" value="P-loop containing nucleoside triphosphate hydrolases"/>
    <property type="match status" value="1"/>
</dbReference>
<dbReference type="GO" id="GO:0005524">
    <property type="term" value="F:ATP binding"/>
    <property type="evidence" value="ECO:0007669"/>
    <property type="project" value="UniProtKB-UniRule"/>
</dbReference>
<gene>
    <name evidence="10" type="ORF">TCNE_LOCUS5680</name>
</gene>
<dbReference type="GO" id="GO:0043186">
    <property type="term" value="C:P granule"/>
    <property type="evidence" value="ECO:0007669"/>
    <property type="project" value="UniProtKB-ARBA"/>
</dbReference>
<dbReference type="Pfam" id="PF00271">
    <property type="entry name" value="Helicase_C"/>
    <property type="match status" value="1"/>
</dbReference>
<evidence type="ECO:0000313" key="11">
    <source>
        <dbReference type="Proteomes" id="UP000050794"/>
    </source>
</evidence>
<evidence type="ECO:0000256" key="6">
    <source>
        <dbReference type="RuleBase" id="RU000492"/>
    </source>
</evidence>
<dbReference type="EC" id="3.6.4.13" evidence="7"/>
<dbReference type="Gene3D" id="3.40.50.300">
    <property type="entry name" value="P-loop containing nucleotide triphosphate hydrolases"/>
    <property type="match status" value="2"/>
</dbReference>
<evidence type="ECO:0000313" key="12">
    <source>
        <dbReference type="WBParaSite" id="TCNE_0000568001-mRNA-1"/>
    </source>
</evidence>
<keyword evidence="2 6" id="KW-0378">Hydrolase</keyword>
<protein>
    <recommendedName>
        <fullName evidence="7">ATP-dependent RNA helicase</fullName>
        <ecNumber evidence="7">3.6.4.13</ecNumber>
    </recommendedName>
</protein>
<sequence length="611" mass="69557">MTIFDYQMENQEIRVKEQNIVYFSSGRSLTNIWKNIRLILLQRQAAKHLIERKDVIVQAPTGSGKTFAYLLPIITILRRIKHNWPLNETGSLIVVPSRELAIQVSSVCRRIADPFNLRVATLIGGKKIQEQMEKVKKNGAAIVVATPGRLEQILSLNGDLRKNFKALEVLIVDEADRLIDMGFKKSITEILAALPKQRRTGLFSATQANTMEELMKFGILFELQWLTQNHLSTLAMKVVQVMLYSRELFSVVNAEAKLSAMIEFIRNEPQAKMLVFFSTCACVEYMKKILTRLLKKRQVIAIHGKKKHNREQQVEMFGKVRRAIMLCTDVMSRGIDISDIDCVIQFDIPRQSSWFVHRSGRCGRNGRGGKSLLLLTPEEEAYVNFVQSYEKVSLKQIKIPTLNAAKAEQIRQRITVSEAANQQQQALLERVDQIVTAIRSTAFPASAAEFVTNSLSARLPEFIYDPDSGCTFDVCSRYEDVTAKDGSTLDEAARARLIVSKLDAAAYARFTNQILPKRASELCFDDTVKTLKELFRHNTSIFARRYTRLRIQRNGESLSRCTGMVNRRHEMAEFNAITPGQMKCLVWICDLHTTDDADIRTRALRKIEDNS</sequence>
<dbReference type="InterPro" id="IPR027417">
    <property type="entry name" value="P-loop_NTPase"/>
</dbReference>
<dbReference type="Pfam" id="PF23309">
    <property type="entry name" value="DUF7083"/>
    <property type="match status" value="1"/>
</dbReference>
<evidence type="ECO:0000259" key="9">
    <source>
        <dbReference type="PROSITE" id="PS51194"/>
    </source>
</evidence>
<feature type="domain" description="Helicase C-terminal" evidence="9">
    <location>
        <begin position="257"/>
        <end position="405"/>
    </location>
</feature>
<comment type="similarity">
    <text evidence="6">Belongs to the DEAD box helicase family.</text>
</comment>
<dbReference type="GO" id="GO:0003723">
    <property type="term" value="F:RNA binding"/>
    <property type="evidence" value="ECO:0007669"/>
    <property type="project" value="UniProtKB-UniRule"/>
</dbReference>
<dbReference type="PANTHER" id="PTHR24031">
    <property type="entry name" value="RNA HELICASE"/>
    <property type="match status" value="1"/>
</dbReference>
<keyword evidence="5 7" id="KW-0694">RNA-binding</keyword>
<organism evidence="11 12">
    <name type="scientific">Toxocara canis</name>
    <name type="common">Canine roundworm</name>
    <dbReference type="NCBI Taxonomy" id="6265"/>
    <lineage>
        <taxon>Eukaryota</taxon>
        <taxon>Metazoa</taxon>
        <taxon>Ecdysozoa</taxon>
        <taxon>Nematoda</taxon>
        <taxon>Chromadorea</taxon>
        <taxon>Rhabditida</taxon>
        <taxon>Spirurina</taxon>
        <taxon>Ascaridomorpha</taxon>
        <taxon>Ascaridoidea</taxon>
        <taxon>Toxocaridae</taxon>
        <taxon>Toxocara</taxon>
    </lineage>
</organism>
<reference evidence="10 11" key="2">
    <citation type="submission" date="2018-11" db="EMBL/GenBank/DDBJ databases">
        <authorList>
            <consortium name="Pathogen Informatics"/>
        </authorList>
    </citation>
    <scope>NUCLEOTIDE SEQUENCE [LARGE SCALE GENOMIC DNA]</scope>
</reference>
<dbReference type="EMBL" id="UYWY01019380">
    <property type="protein sequence ID" value="VDM36889.1"/>
    <property type="molecule type" value="Genomic_DNA"/>
</dbReference>
<dbReference type="PROSITE" id="PS51192">
    <property type="entry name" value="HELICASE_ATP_BIND_1"/>
    <property type="match status" value="1"/>
</dbReference>
<dbReference type="PROSITE" id="PS51194">
    <property type="entry name" value="HELICASE_CTER"/>
    <property type="match status" value="1"/>
</dbReference>
<dbReference type="CDD" id="cd17960">
    <property type="entry name" value="DEADc_DDX55"/>
    <property type="match status" value="1"/>
</dbReference>
<dbReference type="InterPro" id="IPR011545">
    <property type="entry name" value="DEAD/DEAH_box_helicase_dom"/>
</dbReference>
<evidence type="ECO:0000256" key="2">
    <source>
        <dbReference type="ARBA" id="ARBA00022801"/>
    </source>
</evidence>
<dbReference type="InterPro" id="IPR001650">
    <property type="entry name" value="Helicase_C-like"/>
</dbReference>
<evidence type="ECO:0000256" key="4">
    <source>
        <dbReference type="ARBA" id="ARBA00022840"/>
    </source>
</evidence>
<dbReference type="CDD" id="cd18787">
    <property type="entry name" value="SF2_C_DEAD"/>
    <property type="match status" value="1"/>
</dbReference>
<keyword evidence="1 6" id="KW-0547">Nucleotide-binding</keyword>
<dbReference type="InterPro" id="IPR000629">
    <property type="entry name" value="RNA-helicase_DEAD-box_CS"/>
</dbReference>
<evidence type="ECO:0000256" key="7">
    <source>
        <dbReference type="RuleBase" id="RU365068"/>
    </source>
</evidence>
<evidence type="ECO:0000256" key="1">
    <source>
        <dbReference type="ARBA" id="ARBA00022741"/>
    </source>
</evidence>
<comment type="catalytic activity">
    <reaction evidence="7">
        <text>ATP + H2O = ADP + phosphate + H(+)</text>
        <dbReference type="Rhea" id="RHEA:13065"/>
        <dbReference type="ChEBI" id="CHEBI:15377"/>
        <dbReference type="ChEBI" id="CHEBI:15378"/>
        <dbReference type="ChEBI" id="CHEBI:30616"/>
        <dbReference type="ChEBI" id="CHEBI:43474"/>
        <dbReference type="ChEBI" id="CHEBI:456216"/>
        <dbReference type="EC" id="3.6.4.13"/>
    </reaction>
</comment>
<name>A0A183UB10_TOXCA</name>
<evidence type="ECO:0000313" key="10">
    <source>
        <dbReference type="EMBL" id="VDM36889.1"/>
    </source>
</evidence>
<dbReference type="WBParaSite" id="TCNE_0000568001-mRNA-1">
    <property type="protein sequence ID" value="TCNE_0000568001-mRNA-1"/>
    <property type="gene ID" value="TCNE_0000568001"/>
</dbReference>
<dbReference type="PROSITE" id="PS00039">
    <property type="entry name" value="DEAD_ATP_HELICASE"/>
    <property type="match status" value="1"/>
</dbReference>
<dbReference type="InterPro" id="IPR055510">
    <property type="entry name" value="DUF7083"/>
</dbReference>
<feature type="domain" description="Helicase ATP-binding" evidence="8">
    <location>
        <begin position="46"/>
        <end position="225"/>
    </location>
</feature>
<dbReference type="Proteomes" id="UP000050794">
    <property type="component" value="Unassembled WGS sequence"/>
</dbReference>
<dbReference type="SMART" id="SM00490">
    <property type="entry name" value="HELICc"/>
    <property type="match status" value="1"/>
</dbReference>
<accession>A0A183UB10</accession>
<dbReference type="GO" id="GO:0016787">
    <property type="term" value="F:hydrolase activity"/>
    <property type="evidence" value="ECO:0007669"/>
    <property type="project" value="UniProtKB-KW"/>
</dbReference>
<comment type="function">
    <text evidence="7">RNA helicase.</text>
</comment>
<reference evidence="12" key="1">
    <citation type="submission" date="2016-06" db="UniProtKB">
        <authorList>
            <consortium name="WormBaseParasite"/>
        </authorList>
    </citation>
    <scope>IDENTIFICATION</scope>
</reference>
<comment type="domain">
    <text evidence="7">The Q motif is unique to and characteristic of the DEAD box family of RNA helicases and controls ATP binding and hydrolysis.</text>
</comment>
<evidence type="ECO:0000256" key="5">
    <source>
        <dbReference type="ARBA" id="ARBA00022884"/>
    </source>
</evidence>
<evidence type="ECO:0000259" key="8">
    <source>
        <dbReference type="PROSITE" id="PS51192"/>
    </source>
</evidence>
<proteinExistence type="inferred from homology"/>
<dbReference type="InterPro" id="IPR014001">
    <property type="entry name" value="Helicase_ATP-bd"/>
</dbReference>
<evidence type="ECO:0000256" key="3">
    <source>
        <dbReference type="ARBA" id="ARBA00022806"/>
    </source>
</evidence>
<keyword evidence="4 6" id="KW-0067">ATP-binding</keyword>
<dbReference type="Pfam" id="PF00270">
    <property type="entry name" value="DEAD"/>
    <property type="match status" value="1"/>
</dbReference>
<keyword evidence="3 6" id="KW-0347">Helicase</keyword>
<keyword evidence="11" id="KW-1185">Reference proteome</keyword>
<dbReference type="GO" id="GO:0003724">
    <property type="term" value="F:RNA helicase activity"/>
    <property type="evidence" value="ECO:0007669"/>
    <property type="project" value="UniProtKB-EC"/>
</dbReference>
<dbReference type="SMART" id="SM00487">
    <property type="entry name" value="DEXDc"/>
    <property type="match status" value="1"/>
</dbReference>
<dbReference type="AlphaFoldDB" id="A0A183UB10"/>